<keyword evidence="2" id="KW-1185">Reference proteome</keyword>
<accession>A0A6G4U667</accession>
<dbReference type="InterPro" id="IPR012349">
    <property type="entry name" value="Split_barrel_FMN-bd"/>
</dbReference>
<dbReference type="InterPro" id="IPR004378">
    <property type="entry name" value="F420H2_quin_Rdtase"/>
</dbReference>
<dbReference type="GO" id="GO:0016491">
    <property type="term" value="F:oxidoreductase activity"/>
    <property type="evidence" value="ECO:0007669"/>
    <property type="project" value="InterPro"/>
</dbReference>
<protein>
    <submittedName>
        <fullName evidence="1">Nitroreductase family deazaflavin-dependent oxidoreductase</fullName>
    </submittedName>
</protein>
<sequence length="157" mass="18175">MSEQPNDNQPFYMKPTEAERKNRIHRSIGWLAAHGLPVNGKRILAIRGRKSGEWRTQVVNPLRYKGERYLVAPRGHTQWVRNLRAAGEGELRLGPRTQRFTAVELDDTTKPALLRAYLKRWGMEVGDYFAEVNAKSPESELIRISERHPIFRITTVK</sequence>
<dbReference type="RefSeq" id="WP_165241041.1">
    <property type="nucleotide sequence ID" value="NZ_JAAKZV010000160.1"/>
</dbReference>
<reference evidence="1 2" key="1">
    <citation type="submission" date="2020-02" db="EMBL/GenBank/DDBJ databases">
        <title>Whole-genome analyses of novel actinobacteria.</title>
        <authorList>
            <person name="Sahin N."/>
        </authorList>
    </citation>
    <scope>NUCLEOTIDE SEQUENCE [LARGE SCALE GENOMIC DNA]</scope>
    <source>
        <strain evidence="1 2">A7024</strain>
    </source>
</reference>
<gene>
    <name evidence="1" type="ORF">G5C51_28025</name>
</gene>
<dbReference type="AlphaFoldDB" id="A0A6G4U667"/>
<name>A0A6G4U667_9ACTN</name>
<dbReference type="Pfam" id="PF04075">
    <property type="entry name" value="F420H2_quin_red"/>
    <property type="match status" value="1"/>
</dbReference>
<evidence type="ECO:0000313" key="2">
    <source>
        <dbReference type="Proteomes" id="UP000481583"/>
    </source>
</evidence>
<dbReference type="Gene3D" id="2.30.110.10">
    <property type="entry name" value="Electron Transport, Fmn-binding Protein, Chain A"/>
    <property type="match status" value="1"/>
</dbReference>
<dbReference type="NCBIfam" id="TIGR00026">
    <property type="entry name" value="hi_GC_TIGR00026"/>
    <property type="match status" value="1"/>
</dbReference>
<organism evidence="1 2">
    <name type="scientific">Streptomyces coryli</name>
    <dbReference type="NCBI Taxonomy" id="1128680"/>
    <lineage>
        <taxon>Bacteria</taxon>
        <taxon>Bacillati</taxon>
        <taxon>Actinomycetota</taxon>
        <taxon>Actinomycetes</taxon>
        <taxon>Kitasatosporales</taxon>
        <taxon>Streptomycetaceae</taxon>
        <taxon>Streptomyces</taxon>
    </lineage>
</organism>
<dbReference type="Proteomes" id="UP000481583">
    <property type="component" value="Unassembled WGS sequence"/>
</dbReference>
<dbReference type="EMBL" id="JAAKZV010000160">
    <property type="protein sequence ID" value="NGN67735.1"/>
    <property type="molecule type" value="Genomic_DNA"/>
</dbReference>
<evidence type="ECO:0000313" key="1">
    <source>
        <dbReference type="EMBL" id="NGN67735.1"/>
    </source>
</evidence>
<proteinExistence type="predicted"/>
<comment type="caution">
    <text evidence="1">The sequence shown here is derived from an EMBL/GenBank/DDBJ whole genome shotgun (WGS) entry which is preliminary data.</text>
</comment>